<protein>
    <recommendedName>
        <fullName evidence="3">ABC-2 type transporter domain-containing protein</fullName>
    </recommendedName>
</protein>
<name>A0A383BVJ0_9ZZZZ</name>
<evidence type="ECO:0000313" key="2">
    <source>
        <dbReference type="EMBL" id="SVE23840.1"/>
    </source>
</evidence>
<keyword evidence="1" id="KW-1133">Transmembrane helix</keyword>
<keyword evidence="1" id="KW-0472">Membrane</keyword>
<organism evidence="2">
    <name type="scientific">marine metagenome</name>
    <dbReference type="NCBI Taxonomy" id="408172"/>
    <lineage>
        <taxon>unclassified sequences</taxon>
        <taxon>metagenomes</taxon>
        <taxon>ecological metagenomes</taxon>
    </lineage>
</organism>
<gene>
    <name evidence="2" type="ORF">METZ01_LOCUS476694</name>
</gene>
<feature type="transmembrane region" description="Helical" evidence="1">
    <location>
        <begin position="175"/>
        <end position="198"/>
    </location>
</feature>
<feature type="transmembrane region" description="Helical" evidence="1">
    <location>
        <begin position="54"/>
        <end position="77"/>
    </location>
</feature>
<feature type="non-terminal residue" evidence="2">
    <location>
        <position position="1"/>
    </location>
</feature>
<reference evidence="2" key="1">
    <citation type="submission" date="2018-05" db="EMBL/GenBank/DDBJ databases">
        <authorList>
            <person name="Lanie J.A."/>
            <person name="Ng W.-L."/>
            <person name="Kazmierczak K.M."/>
            <person name="Andrzejewski T.M."/>
            <person name="Davidsen T.M."/>
            <person name="Wayne K.J."/>
            <person name="Tettelin H."/>
            <person name="Glass J.I."/>
            <person name="Rusch D."/>
            <person name="Podicherti R."/>
            <person name="Tsui H.-C.T."/>
            <person name="Winkler M.E."/>
        </authorList>
    </citation>
    <scope>NUCLEOTIDE SEQUENCE</scope>
</reference>
<feature type="transmembrane region" description="Helical" evidence="1">
    <location>
        <begin position="92"/>
        <end position="114"/>
    </location>
</feature>
<dbReference type="AlphaFoldDB" id="A0A383BVJ0"/>
<sequence length="243" mass="26604">SPDQNQSGGYFHEHYRGQSAMSETPAPPGPLSQFQYFDATPVWVKDLRQAARNWTVTGTLLLMMAVFYFIALGAMIFGETDSGASSYVGPGIYSAIGITTLIAAYIFIPIYVGIRTLMERISINADLQYITTMTPQQIIRGKILSSTYLIILFYSAAVPFLVFSYLLRGIDLPTILLSVLLTFLLNVLLTMGAIVLALSPLHIVMKILLALFVGGNAIFSAMWTVIILVADNAITHLFGTSSF</sequence>
<feature type="transmembrane region" description="Helical" evidence="1">
    <location>
        <begin position="207"/>
        <end position="230"/>
    </location>
</feature>
<evidence type="ECO:0000256" key="1">
    <source>
        <dbReference type="SAM" id="Phobius"/>
    </source>
</evidence>
<feature type="transmembrane region" description="Helical" evidence="1">
    <location>
        <begin position="143"/>
        <end position="163"/>
    </location>
</feature>
<accession>A0A383BVJ0</accession>
<evidence type="ECO:0008006" key="3">
    <source>
        <dbReference type="Google" id="ProtNLM"/>
    </source>
</evidence>
<proteinExistence type="predicted"/>
<keyword evidence="1" id="KW-0812">Transmembrane</keyword>
<feature type="non-terminal residue" evidence="2">
    <location>
        <position position="243"/>
    </location>
</feature>
<dbReference type="EMBL" id="UINC01203536">
    <property type="protein sequence ID" value="SVE23840.1"/>
    <property type="molecule type" value="Genomic_DNA"/>
</dbReference>